<sequence>MAFHFQEVVQVPYRALHPWPACTVLPILKQITLRYSLQRPGVTISSNSNPRIGFSLLLAASRLQYLVQAHR</sequence>
<dbReference type="Proteomes" id="UP000007148">
    <property type="component" value="Unassembled WGS sequence"/>
</dbReference>
<organism evidence="1 2">
    <name type="scientific">Serendipita indica (strain DSM 11827)</name>
    <name type="common">Root endophyte fungus</name>
    <name type="synonym">Piriformospora indica</name>
    <dbReference type="NCBI Taxonomy" id="1109443"/>
    <lineage>
        <taxon>Eukaryota</taxon>
        <taxon>Fungi</taxon>
        <taxon>Dikarya</taxon>
        <taxon>Basidiomycota</taxon>
        <taxon>Agaricomycotina</taxon>
        <taxon>Agaricomycetes</taxon>
        <taxon>Sebacinales</taxon>
        <taxon>Serendipitaceae</taxon>
        <taxon>Serendipita</taxon>
    </lineage>
</organism>
<dbReference type="AlphaFoldDB" id="G4TQC7"/>
<evidence type="ECO:0000313" key="1">
    <source>
        <dbReference type="EMBL" id="CCA73520.1"/>
    </source>
</evidence>
<comment type="caution">
    <text evidence="1">The sequence shown here is derived from an EMBL/GenBank/DDBJ whole genome shotgun (WGS) entry which is preliminary data.</text>
</comment>
<gene>
    <name evidence="1" type="ORF">PIIN_07473</name>
</gene>
<accession>G4TQC7</accession>
<evidence type="ECO:0000313" key="2">
    <source>
        <dbReference type="Proteomes" id="UP000007148"/>
    </source>
</evidence>
<dbReference type="InParanoid" id="G4TQC7"/>
<reference evidence="1 2" key="1">
    <citation type="journal article" date="2011" name="PLoS Pathog.">
        <title>Endophytic Life Strategies Decoded by Genome and Transcriptome Analyses of the Mutualistic Root Symbiont Piriformospora indica.</title>
        <authorList>
            <person name="Zuccaro A."/>
            <person name="Lahrmann U."/>
            <person name="Guldener U."/>
            <person name="Langen G."/>
            <person name="Pfiffi S."/>
            <person name="Biedenkopf D."/>
            <person name="Wong P."/>
            <person name="Samans B."/>
            <person name="Grimm C."/>
            <person name="Basiewicz M."/>
            <person name="Murat C."/>
            <person name="Martin F."/>
            <person name="Kogel K.H."/>
        </authorList>
    </citation>
    <scope>NUCLEOTIDE SEQUENCE [LARGE SCALE GENOMIC DNA]</scope>
    <source>
        <strain evidence="1 2">DSM 11827</strain>
    </source>
</reference>
<proteinExistence type="predicted"/>
<dbReference type="EMBL" id="CAFZ01000232">
    <property type="protein sequence ID" value="CCA73520.1"/>
    <property type="molecule type" value="Genomic_DNA"/>
</dbReference>
<protein>
    <submittedName>
        <fullName evidence="1">Uncharacterized protein</fullName>
    </submittedName>
</protein>
<keyword evidence="2" id="KW-1185">Reference proteome</keyword>
<dbReference type="HOGENOM" id="CLU_2740956_0_0_1"/>
<name>G4TQC7_SERID</name>